<dbReference type="GO" id="GO:0016020">
    <property type="term" value="C:membrane"/>
    <property type="evidence" value="ECO:0007669"/>
    <property type="project" value="UniProtKB-SubCell"/>
</dbReference>
<keyword evidence="3" id="KW-1015">Disulfide bond</keyword>
<dbReference type="AlphaFoldDB" id="A0AAD9V4S6"/>
<dbReference type="SUPFAM" id="SSF48726">
    <property type="entry name" value="Immunoglobulin"/>
    <property type="match status" value="2"/>
</dbReference>
<reference evidence="5" key="1">
    <citation type="journal article" date="2023" name="G3 (Bethesda)">
        <title>Whole genome assembly and annotation of the endangered Caribbean coral Acropora cervicornis.</title>
        <authorList>
            <person name="Selwyn J.D."/>
            <person name="Vollmer S.V."/>
        </authorList>
    </citation>
    <scope>NUCLEOTIDE SEQUENCE</scope>
    <source>
        <strain evidence="5">K2</strain>
    </source>
</reference>
<protein>
    <recommendedName>
        <fullName evidence="4">Ig-like domain-containing protein</fullName>
    </recommendedName>
</protein>
<sequence length="447" mass="50051">MDVYDNELLLKNEKPTEGEIELSYHTKPPCLHAVHLGASYERECEISCRLGDGPKDEETVDPDSIIPSHCSVKNGGNIRRTRTWKEVNDKITPEPGEQCLVLKTGNSEKRIYFASPLTVTRWGSPAFFSENHTSQGVKCMFKGRPRPQITWYKHGSNLKTFNHTEEVEKLQDSGIFKVTTTLHVPGREEFAGIYRCFGNNSLSSGWSSSKEPKDGIELLFGCLGINITRSGPTKIAANAFSNITLSCLVGKTVAELDDLLVTWNFNNQSDPLKTSGKYRIPALNPISSCKRAFKLEIINVTADDEGVYSCHQTCKDSGGDVCKSSAQFELKKLDVQSPSLKYAEQAVTRTVILALDIPFPLLKATHEFLKIAEQGKRRNCWGEPRSPRPFDMYRHITHQTRNQGNDYNYVDLLEYCISGHTFAITESTVATQQALKRASLKEKLFGS</sequence>
<proteinExistence type="predicted"/>
<accession>A0AAD9V4S6</accession>
<dbReference type="InterPro" id="IPR013783">
    <property type="entry name" value="Ig-like_fold"/>
</dbReference>
<dbReference type="InterPro" id="IPR007110">
    <property type="entry name" value="Ig-like_dom"/>
</dbReference>
<dbReference type="InterPro" id="IPR003599">
    <property type="entry name" value="Ig_sub"/>
</dbReference>
<name>A0AAD9V4S6_ACRCE</name>
<evidence type="ECO:0000313" key="5">
    <source>
        <dbReference type="EMBL" id="KAK2561259.1"/>
    </source>
</evidence>
<dbReference type="InterPro" id="IPR013162">
    <property type="entry name" value="CD80_C2-set"/>
</dbReference>
<organism evidence="5 6">
    <name type="scientific">Acropora cervicornis</name>
    <name type="common">Staghorn coral</name>
    <dbReference type="NCBI Taxonomy" id="6130"/>
    <lineage>
        <taxon>Eukaryota</taxon>
        <taxon>Metazoa</taxon>
        <taxon>Cnidaria</taxon>
        <taxon>Anthozoa</taxon>
        <taxon>Hexacorallia</taxon>
        <taxon>Scleractinia</taxon>
        <taxon>Astrocoeniina</taxon>
        <taxon>Acroporidae</taxon>
        <taxon>Acropora</taxon>
    </lineage>
</organism>
<dbReference type="SMART" id="SM00409">
    <property type="entry name" value="IG"/>
    <property type="match status" value="1"/>
</dbReference>
<comment type="caution">
    <text evidence="5">The sequence shown here is derived from an EMBL/GenBank/DDBJ whole genome shotgun (WGS) entry which is preliminary data.</text>
</comment>
<dbReference type="Pfam" id="PF08205">
    <property type="entry name" value="C2-set_2"/>
    <property type="match status" value="1"/>
</dbReference>
<dbReference type="Gene3D" id="2.60.40.10">
    <property type="entry name" value="Immunoglobulins"/>
    <property type="match status" value="2"/>
</dbReference>
<evidence type="ECO:0000256" key="1">
    <source>
        <dbReference type="ARBA" id="ARBA00004167"/>
    </source>
</evidence>
<dbReference type="Proteomes" id="UP001249851">
    <property type="component" value="Unassembled WGS sequence"/>
</dbReference>
<dbReference type="EMBL" id="JARQWQ010000033">
    <property type="protein sequence ID" value="KAK2561259.1"/>
    <property type="molecule type" value="Genomic_DNA"/>
</dbReference>
<feature type="domain" description="Ig-like" evidence="4">
    <location>
        <begin position="241"/>
        <end position="310"/>
    </location>
</feature>
<evidence type="ECO:0000256" key="2">
    <source>
        <dbReference type="ARBA" id="ARBA00023136"/>
    </source>
</evidence>
<comment type="subcellular location">
    <subcellularLocation>
        <location evidence="1">Membrane</location>
        <topology evidence="1">Single-pass membrane protein</topology>
    </subcellularLocation>
</comment>
<reference evidence="5" key="2">
    <citation type="journal article" date="2023" name="Science">
        <title>Genomic signatures of disease resistance in endangered staghorn corals.</title>
        <authorList>
            <person name="Vollmer S.V."/>
            <person name="Selwyn J.D."/>
            <person name="Despard B.A."/>
            <person name="Roesel C.L."/>
        </authorList>
    </citation>
    <scope>NUCLEOTIDE SEQUENCE</scope>
    <source>
        <strain evidence="5">K2</strain>
    </source>
</reference>
<evidence type="ECO:0000313" key="6">
    <source>
        <dbReference type="Proteomes" id="UP001249851"/>
    </source>
</evidence>
<gene>
    <name evidence="5" type="ORF">P5673_015735</name>
</gene>
<dbReference type="CDD" id="cd00096">
    <property type="entry name" value="Ig"/>
    <property type="match status" value="2"/>
</dbReference>
<dbReference type="InterPro" id="IPR036179">
    <property type="entry name" value="Ig-like_dom_sf"/>
</dbReference>
<evidence type="ECO:0000259" key="4">
    <source>
        <dbReference type="PROSITE" id="PS50835"/>
    </source>
</evidence>
<keyword evidence="2" id="KW-0472">Membrane</keyword>
<feature type="domain" description="Ig-like" evidence="4">
    <location>
        <begin position="116"/>
        <end position="213"/>
    </location>
</feature>
<keyword evidence="6" id="KW-1185">Reference proteome</keyword>
<dbReference type="PROSITE" id="PS50835">
    <property type="entry name" value="IG_LIKE"/>
    <property type="match status" value="2"/>
</dbReference>
<evidence type="ECO:0000256" key="3">
    <source>
        <dbReference type="ARBA" id="ARBA00023157"/>
    </source>
</evidence>